<comment type="caution">
    <text evidence="1">The sequence shown here is derived from an EMBL/GenBank/DDBJ whole genome shotgun (WGS) entry which is preliminary data.</text>
</comment>
<evidence type="ECO:0000313" key="1">
    <source>
        <dbReference type="EMBL" id="PNX61484.1"/>
    </source>
</evidence>
<organism evidence="1 2">
    <name type="scientific">Trifolium pratense</name>
    <name type="common">Red clover</name>
    <dbReference type="NCBI Taxonomy" id="57577"/>
    <lineage>
        <taxon>Eukaryota</taxon>
        <taxon>Viridiplantae</taxon>
        <taxon>Streptophyta</taxon>
        <taxon>Embryophyta</taxon>
        <taxon>Tracheophyta</taxon>
        <taxon>Spermatophyta</taxon>
        <taxon>Magnoliopsida</taxon>
        <taxon>eudicotyledons</taxon>
        <taxon>Gunneridae</taxon>
        <taxon>Pentapetalae</taxon>
        <taxon>rosids</taxon>
        <taxon>fabids</taxon>
        <taxon>Fabales</taxon>
        <taxon>Fabaceae</taxon>
        <taxon>Papilionoideae</taxon>
        <taxon>50 kb inversion clade</taxon>
        <taxon>NPAAA clade</taxon>
        <taxon>Hologalegina</taxon>
        <taxon>IRL clade</taxon>
        <taxon>Trifolieae</taxon>
        <taxon>Trifolium</taxon>
    </lineage>
</organism>
<evidence type="ECO:0000313" key="2">
    <source>
        <dbReference type="Proteomes" id="UP000236291"/>
    </source>
</evidence>
<proteinExistence type="predicted"/>
<dbReference type="AlphaFoldDB" id="A0A2K3K5C2"/>
<name>A0A2K3K5C2_TRIPR</name>
<gene>
    <name evidence="1" type="ORF">L195_g060690</name>
</gene>
<protein>
    <submittedName>
        <fullName evidence="1">Uncharacterized protein</fullName>
    </submittedName>
</protein>
<accession>A0A2K3K5C2</accession>
<reference evidence="1 2" key="2">
    <citation type="journal article" date="2017" name="Front. Plant Sci.">
        <title>Gene Classification and Mining of Molecular Markers Useful in Red Clover (Trifolium pratense) Breeding.</title>
        <authorList>
            <person name="Istvanek J."/>
            <person name="Dluhosova J."/>
            <person name="Dluhos P."/>
            <person name="Patkova L."/>
            <person name="Nedelnik J."/>
            <person name="Repkova J."/>
        </authorList>
    </citation>
    <scope>NUCLEOTIDE SEQUENCE [LARGE SCALE GENOMIC DNA]</scope>
    <source>
        <strain evidence="2">cv. Tatra</strain>
        <tissue evidence="1">Young leaves</tissue>
    </source>
</reference>
<dbReference type="EMBL" id="ASHM01142064">
    <property type="protein sequence ID" value="PNX61484.1"/>
    <property type="molecule type" value="Genomic_DNA"/>
</dbReference>
<sequence>MIIQLPPRDPTVVLKLMVRRNVRSTSCIENLLDKGGGQMTCPVELPQRRCKCSVLKKVSA</sequence>
<dbReference type="Proteomes" id="UP000236291">
    <property type="component" value="Unassembled WGS sequence"/>
</dbReference>
<reference evidence="1 2" key="1">
    <citation type="journal article" date="2014" name="Am. J. Bot.">
        <title>Genome assembly and annotation for red clover (Trifolium pratense; Fabaceae).</title>
        <authorList>
            <person name="Istvanek J."/>
            <person name="Jaros M."/>
            <person name="Krenek A."/>
            <person name="Repkova J."/>
        </authorList>
    </citation>
    <scope>NUCLEOTIDE SEQUENCE [LARGE SCALE GENOMIC DNA]</scope>
    <source>
        <strain evidence="2">cv. Tatra</strain>
        <tissue evidence="1">Young leaves</tissue>
    </source>
</reference>